<dbReference type="InterPro" id="IPR016162">
    <property type="entry name" value="Ald_DH_N"/>
</dbReference>
<dbReference type="CDD" id="cd07129">
    <property type="entry name" value="ALDH_KGSADH"/>
    <property type="match status" value="1"/>
</dbReference>
<dbReference type="HOGENOM" id="CLU_027555_0_0_11"/>
<dbReference type="eggNOG" id="COG1012">
    <property type="taxonomic scope" value="Bacteria"/>
</dbReference>
<reference evidence="2 3" key="1">
    <citation type="journal article" date="2015" name="Genome Announc.">
        <title>Complete Genome Sequence of Steroid-Transforming Nocardioides simplex VKM Ac-2033D.</title>
        <authorList>
            <person name="Shtratnikova V.Y."/>
            <person name="Schelkunov M.I."/>
            <person name="Pekov Y.A."/>
            <person name="Fokina V.V."/>
            <person name="Logacheva M.D."/>
            <person name="Sokolov S.L."/>
            <person name="Bragin E.Y."/>
            <person name="Ashapkin V.V."/>
            <person name="Donova M.V."/>
        </authorList>
    </citation>
    <scope>NUCLEOTIDE SEQUENCE [LARGE SCALE GENOMIC DNA]</scope>
    <source>
        <strain evidence="2 3">VKM Ac-2033D</strain>
    </source>
</reference>
<evidence type="ECO:0000313" key="3">
    <source>
        <dbReference type="Proteomes" id="UP000030300"/>
    </source>
</evidence>
<dbReference type="InterPro" id="IPR050740">
    <property type="entry name" value="Aldehyde_DH_Superfamily"/>
</dbReference>
<dbReference type="PANTHER" id="PTHR43353">
    <property type="entry name" value="SUCCINATE-SEMIALDEHYDE DEHYDROGENASE, MITOCHONDRIAL"/>
    <property type="match status" value="1"/>
</dbReference>
<dbReference type="GO" id="GO:0047533">
    <property type="term" value="F:2,5-dioxovalerate dehydrogenase (NADP+) activity"/>
    <property type="evidence" value="ECO:0007669"/>
    <property type="project" value="UniProtKB-EC"/>
</dbReference>
<keyword evidence="2" id="KW-0560">Oxidoreductase</keyword>
<dbReference type="STRING" id="2045.KR76_03115"/>
<dbReference type="AlphaFoldDB" id="A0A0A1DHM8"/>
<keyword evidence="3" id="KW-1185">Reference proteome</keyword>
<sequence length="532" mass="54805">MTPSTARPHGLSIIAGEVGRPDGSGTPFRATDPATDQVVEPVFHPATDDEVARAVAAASACFDDYRATTPAERAAFLRAIADHLEAARPALVARAGTETGLPEARLNGELSRTTNQLRLFARELELGEHQGVRIDHAQPDRQPAPAPDLRQRQVPLGPVLVFGASNFPFAFSTAGGDTASALAAGCPVVVKAHNSHAGTAELAGWAIVDAARECGLPAGVFSLVYGPGTTVGQRLAADPGIKAIAFTGSQGGGTALMRTAAARPEPVPVYAEMSSVNPVILLPGAWDARGTAVAAGFVGSLTLGSGQFCTNPGLLFVPAAQADEVRAAVAAELRERPGQTMLSPSISRAYADGVERLDASTRTTLVAAGAEGPTCNAPAPAVYATGLDDFAADEALREEVFGAASLIVSYDDVDALRTAIDGLEGQLTISVHAEPGDHAAVTALLPTLERRAGRLILNDWPTGVEVNDAMVHGGPFPATSDSRTTSVGSAAILRFQRPVAYQGFPAGLLPAAVTDANPWSLPARVDGALVRP</sequence>
<dbReference type="InterPro" id="IPR015590">
    <property type="entry name" value="Aldehyde_DH_dom"/>
</dbReference>
<dbReference type="OrthoDB" id="9770537at2"/>
<dbReference type="InterPro" id="IPR044151">
    <property type="entry name" value="ALDH_KGSADH"/>
</dbReference>
<gene>
    <name evidence="2" type="ORF">KR76_03115</name>
</gene>
<dbReference type="EMBL" id="CP009896">
    <property type="protein sequence ID" value="AIY15998.1"/>
    <property type="molecule type" value="Genomic_DNA"/>
</dbReference>
<protein>
    <submittedName>
        <fullName evidence="2">Ketoglutarate semialdehyde dehydrogenase</fullName>
        <ecNumber evidence="2">1.2.1.26</ecNumber>
    </submittedName>
</protein>
<dbReference type="InterPro" id="IPR016163">
    <property type="entry name" value="Ald_DH_C"/>
</dbReference>
<accession>A0A0A1DHM8</accession>
<proteinExistence type="predicted"/>
<dbReference type="RefSeq" id="WP_038676553.1">
    <property type="nucleotide sequence ID" value="NZ_BJMC01000005.1"/>
</dbReference>
<dbReference type="InterPro" id="IPR016161">
    <property type="entry name" value="Ald_DH/histidinol_DH"/>
</dbReference>
<dbReference type="KEGG" id="psim:KR76_03115"/>
<name>A0A0A1DHM8_NOCSI</name>
<dbReference type="Proteomes" id="UP000030300">
    <property type="component" value="Chromosome"/>
</dbReference>
<dbReference type="EC" id="1.2.1.26" evidence="2"/>
<dbReference type="GeneID" id="96607964"/>
<dbReference type="SUPFAM" id="SSF53720">
    <property type="entry name" value="ALDH-like"/>
    <property type="match status" value="1"/>
</dbReference>
<evidence type="ECO:0000259" key="1">
    <source>
        <dbReference type="Pfam" id="PF00171"/>
    </source>
</evidence>
<evidence type="ECO:0000313" key="2">
    <source>
        <dbReference type="EMBL" id="AIY15998.1"/>
    </source>
</evidence>
<feature type="domain" description="Aldehyde dehydrogenase" evidence="1">
    <location>
        <begin position="26"/>
        <end position="473"/>
    </location>
</feature>
<dbReference type="Pfam" id="PF00171">
    <property type="entry name" value="Aldedh"/>
    <property type="match status" value="1"/>
</dbReference>
<organism evidence="2 3">
    <name type="scientific">Nocardioides simplex</name>
    <name type="common">Arthrobacter simplex</name>
    <dbReference type="NCBI Taxonomy" id="2045"/>
    <lineage>
        <taxon>Bacteria</taxon>
        <taxon>Bacillati</taxon>
        <taxon>Actinomycetota</taxon>
        <taxon>Actinomycetes</taxon>
        <taxon>Propionibacteriales</taxon>
        <taxon>Nocardioidaceae</taxon>
        <taxon>Pimelobacter</taxon>
    </lineage>
</organism>
<dbReference type="PANTHER" id="PTHR43353:SF3">
    <property type="entry name" value="ALDEHYDE DEHYDROGENASE-RELATED"/>
    <property type="match status" value="1"/>
</dbReference>
<dbReference type="Gene3D" id="3.40.309.10">
    <property type="entry name" value="Aldehyde Dehydrogenase, Chain A, domain 2"/>
    <property type="match status" value="1"/>
</dbReference>
<dbReference type="Gene3D" id="3.40.605.10">
    <property type="entry name" value="Aldehyde Dehydrogenase, Chain A, domain 1"/>
    <property type="match status" value="1"/>
</dbReference>